<reference evidence="2" key="1">
    <citation type="submission" date="2020-05" db="EMBL/GenBank/DDBJ databases">
        <title>WGS assembly of Panicum virgatum.</title>
        <authorList>
            <person name="Lovell J.T."/>
            <person name="Jenkins J."/>
            <person name="Shu S."/>
            <person name="Juenger T.E."/>
            <person name="Schmutz J."/>
        </authorList>
    </citation>
    <scope>NUCLEOTIDE SEQUENCE</scope>
    <source>
        <strain evidence="2">AP13</strain>
    </source>
</reference>
<gene>
    <name evidence="2" type="ORF">PVAP13_3NG175802</name>
</gene>
<feature type="transmembrane region" description="Helical" evidence="1">
    <location>
        <begin position="112"/>
        <end position="131"/>
    </location>
</feature>
<organism evidence="2 3">
    <name type="scientific">Panicum virgatum</name>
    <name type="common">Blackwell switchgrass</name>
    <dbReference type="NCBI Taxonomy" id="38727"/>
    <lineage>
        <taxon>Eukaryota</taxon>
        <taxon>Viridiplantae</taxon>
        <taxon>Streptophyta</taxon>
        <taxon>Embryophyta</taxon>
        <taxon>Tracheophyta</taxon>
        <taxon>Spermatophyta</taxon>
        <taxon>Magnoliopsida</taxon>
        <taxon>Liliopsida</taxon>
        <taxon>Poales</taxon>
        <taxon>Poaceae</taxon>
        <taxon>PACMAD clade</taxon>
        <taxon>Panicoideae</taxon>
        <taxon>Panicodae</taxon>
        <taxon>Paniceae</taxon>
        <taxon>Panicinae</taxon>
        <taxon>Panicum</taxon>
        <taxon>Panicum sect. Hiantes</taxon>
    </lineage>
</organism>
<keyword evidence="3" id="KW-1185">Reference proteome</keyword>
<protein>
    <submittedName>
        <fullName evidence="2">Uncharacterized protein</fullName>
    </submittedName>
</protein>
<dbReference type="AlphaFoldDB" id="A0A8T0UG16"/>
<evidence type="ECO:0000313" key="2">
    <source>
        <dbReference type="EMBL" id="KAG2620026.1"/>
    </source>
</evidence>
<proteinExistence type="predicted"/>
<feature type="transmembrane region" description="Helical" evidence="1">
    <location>
        <begin position="53"/>
        <end position="79"/>
    </location>
</feature>
<keyword evidence="1" id="KW-1133">Transmembrane helix</keyword>
<evidence type="ECO:0000313" key="3">
    <source>
        <dbReference type="Proteomes" id="UP000823388"/>
    </source>
</evidence>
<feature type="transmembrane region" description="Helical" evidence="1">
    <location>
        <begin position="151"/>
        <end position="168"/>
    </location>
</feature>
<evidence type="ECO:0000256" key="1">
    <source>
        <dbReference type="SAM" id="Phobius"/>
    </source>
</evidence>
<sequence length="179" mass="18932">MVAELGFPGGAWMRELASLLWNKVLQTSLFFAGVCSGAGVGSGSSPCTGVHCWPLSVVVLVLLSLSLLGLLSGTSVLLVRQSAATGHEEARGCSSSMVPTADGLLTRISCSLLFGVCSSFWMAADGGWLLWCASLRSEDRRLPVSTKKKNSSGWLGLVVILCFIRVLSTRKGCTMITFI</sequence>
<dbReference type="Proteomes" id="UP000823388">
    <property type="component" value="Chromosome 3N"/>
</dbReference>
<keyword evidence="1" id="KW-0812">Transmembrane</keyword>
<name>A0A8T0UG16_PANVG</name>
<keyword evidence="1" id="KW-0472">Membrane</keyword>
<comment type="caution">
    <text evidence="2">The sequence shown here is derived from an EMBL/GenBank/DDBJ whole genome shotgun (WGS) entry which is preliminary data.</text>
</comment>
<accession>A0A8T0UG16</accession>
<dbReference type="EMBL" id="CM029042">
    <property type="protein sequence ID" value="KAG2620026.1"/>
    <property type="molecule type" value="Genomic_DNA"/>
</dbReference>